<dbReference type="InterPro" id="IPR027417">
    <property type="entry name" value="P-loop_NTPase"/>
</dbReference>
<dbReference type="Proteomes" id="UP000019373">
    <property type="component" value="Unassembled WGS sequence"/>
</dbReference>
<proteinExistence type="predicted"/>
<feature type="domain" description="DNA2/NAM7 helicase-like C-terminal" evidence="2">
    <location>
        <begin position="21"/>
        <end position="163"/>
    </location>
</feature>
<dbReference type="AlphaFoldDB" id="U1GEK5"/>
<feature type="region of interest" description="Disordered" evidence="1">
    <location>
        <begin position="247"/>
        <end position="306"/>
    </location>
</feature>
<sequence length="306" mass="34574">MTVEHKAFSDVFRERYGATVVSQYYFINTTRSIAHVQAGGNSLENWADAKVAVILCKAWIEKGILAIKIAILCFYHGQIDVVNEYLKRYGISGVQVVSVDQFQSGDNDFTISLVTATANKSLMTLLSGDPDYFQGVSVFVKLYKRLNVAATRAKKGHVFIGSATTLDRAVQKEASGEHLRALIHDAIERRVMLIDETEDESPYVQQHLMSSDKTLREFKEETSSLENLGWMSEHREGRVQILRKAHQQKPQKVTYGGSDQATQFGTFPPNVKEATRARQSQPGAVRWSDEQREQRESSKKKGKKRR</sequence>
<evidence type="ECO:0000256" key="1">
    <source>
        <dbReference type="SAM" id="MobiDB-lite"/>
    </source>
</evidence>
<organism evidence="3 4">
    <name type="scientific">Endocarpon pusillum (strain Z07020 / HMAS-L-300199)</name>
    <name type="common">Lichen-forming fungus</name>
    <dbReference type="NCBI Taxonomy" id="1263415"/>
    <lineage>
        <taxon>Eukaryota</taxon>
        <taxon>Fungi</taxon>
        <taxon>Dikarya</taxon>
        <taxon>Ascomycota</taxon>
        <taxon>Pezizomycotina</taxon>
        <taxon>Eurotiomycetes</taxon>
        <taxon>Chaetothyriomycetidae</taxon>
        <taxon>Verrucariales</taxon>
        <taxon>Verrucariaceae</taxon>
        <taxon>Endocarpon</taxon>
    </lineage>
</organism>
<reference evidence="4" key="1">
    <citation type="journal article" date="2014" name="BMC Genomics">
        <title>Genome characteristics reveal the impact of lichenization on lichen-forming fungus Endocarpon pusillum Hedwig (Verrucariales, Ascomycota).</title>
        <authorList>
            <person name="Wang Y.-Y."/>
            <person name="Liu B."/>
            <person name="Zhang X.-Y."/>
            <person name="Zhou Q.-M."/>
            <person name="Zhang T."/>
            <person name="Li H."/>
            <person name="Yu Y.-F."/>
            <person name="Zhang X.-L."/>
            <person name="Hao X.-Y."/>
            <person name="Wang M."/>
            <person name="Wang L."/>
            <person name="Wei J.-C."/>
        </authorList>
    </citation>
    <scope>NUCLEOTIDE SEQUENCE [LARGE SCALE GENOMIC DNA]</scope>
    <source>
        <strain evidence="4">Z07020 / HMAS-L-300199</strain>
    </source>
</reference>
<dbReference type="Pfam" id="PF13087">
    <property type="entry name" value="AAA_12"/>
    <property type="match status" value="1"/>
</dbReference>
<evidence type="ECO:0000313" key="3">
    <source>
        <dbReference type="EMBL" id="ERF70533.1"/>
    </source>
</evidence>
<gene>
    <name evidence="3" type="ORF">EPUS_08595</name>
</gene>
<protein>
    <recommendedName>
        <fullName evidence="2">DNA2/NAM7 helicase-like C-terminal domain-containing protein</fullName>
    </recommendedName>
</protein>
<keyword evidence="4" id="KW-1185">Reference proteome</keyword>
<dbReference type="RefSeq" id="XP_007803827.1">
    <property type="nucleotide sequence ID" value="XM_007805636.1"/>
</dbReference>
<dbReference type="PANTHER" id="PTHR10887">
    <property type="entry name" value="DNA2/NAM7 HELICASE FAMILY"/>
    <property type="match status" value="1"/>
</dbReference>
<dbReference type="EMBL" id="KE721310">
    <property type="protein sequence ID" value="ERF70533.1"/>
    <property type="molecule type" value="Genomic_DNA"/>
</dbReference>
<dbReference type="InterPro" id="IPR041679">
    <property type="entry name" value="DNA2/NAM7-like_C"/>
</dbReference>
<dbReference type="InterPro" id="IPR045055">
    <property type="entry name" value="DNA2/NAM7-like"/>
</dbReference>
<dbReference type="GeneID" id="19243443"/>
<evidence type="ECO:0000259" key="2">
    <source>
        <dbReference type="Pfam" id="PF13087"/>
    </source>
</evidence>
<dbReference type="SUPFAM" id="SSF52540">
    <property type="entry name" value="P-loop containing nucleoside triphosphate hydrolases"/>
    <property type="match status" value="1"/>
</dbReference>
<dbReference type="HOGENOM" id="CLU_909207_0_0_1"/>
<evidence type="ECO:0000313" key="4">
    <source>
        <dbReference type="Proteomes" id="UP000019373"/>
    </source>
</evidence>
<accession>U1GEK5</accession>
<feature type="compositionally biased region" description="Basic and acidic residues" evidence="1">
    <location>
        <begin position="287"/>
        <end position="299"/>
    </location>
</feature>
<dbReference type="Gene3D" id="3.40.50.300">
    <property type="entry name" value="P-loop containing nucleotide triphosphate hydrolases"/>
    <property type="match status" value="1"/>
</dbReference>
<dbReference type="PANTHER" id="PTHR10887:SF495">
    <property type="entry name" value="HELICASE SENATAXIN ISOFORM X1-RELATED"/>
    <property type="match status" value="1"/>
</dbReference>
<name>U1GEK5_ENDPU</name>